<dbReference type="SUPFAM" id="SSF52317">
    <property type="entry name" value="Class I glutamine amidotransferase-like"/>
    <property type="match status" value="1"/>
</dbReference>
<accession>A0A066WF43</accession>
<keyword evidence="14" id="KW-1185">Reference proteome</keyword>
<evidence type="ECO:0000256" key="7">
    <source>
        <dbReference type="ARBA" id="ARBA00022962"/>
    </source>
</evidence>
<dbReference type="InterPro" id="IPR015890">
    <property type="entry name" value="Chorismate_C"/>
</dbReference>
<feature type="domain" description="Glutamine amidotransferase" evidence="11">
    <location>
        <begin position="106"/>
        <end position="269"/>
    </location>
</feature>
<dbReference type="GO" id="GO:0008153">
    <property type="term" value="P:4-aminobenzoate biosynthetic process"/>
    <property type="evidence" value="ECO:0007669"/>
    <property type="project" value="TreeGrafter"/>
</dbReference>
<dbReference type="GO" id="GO:0046656">
    <property type="term" value="P:folic acid biosynthetic process"/>
    <property type="evidence" value="ECO:0007669"/>
    <property type="project" value="UniProtKB-KW"/>
</dbReference>
<sequence length="1178" mass="128329">MLSQAAEEAATTAPALRLLIVDHFDSYTLNLLSLLSRVWQTDFSSVELTGRSNVHKTTPTNLQSERGHHAGQFELQQLIASSSKSPAAHATHTYGGTANALMASNVVVLPHTHSLLSSEESIRTQVLPYIDAIILSPGPGTPHEPNDFAAAERLLRMQERPKCDGNGRNSVPILGVCLGHQGIATAFGGKVRRAKSIRHGVQSQLSWTTEAAHRSAFFGFGEAVEREGDVEGEGLFKGIRQGCQVIRYNSLTVDPNSLPNCLEALAWTYDPPNTHPPPILPQNFPILPPSRRPTPAATPIRISTPRLASQASMASLATTSTLNGEGRTLAKGITNGTEGEAVLLALRHRSLPIWGVQFHPESIDSRNGEKILANWLHLASQHLTGYEQQESNENYMREDSAAAAEGNVSQLPPQVSSLPQHLVRAGRACVAIGSSSVLEPGAIDGTSTAGYPSPSCPLACTESTIMDNTRAWQLQLQCLQMPPSDYVSENTNRSTLSSRTLGSPSISHRFPTAEQAERVFERLFFKSPVGQDDGSGRAVGTGRSMDGIWLDSARKADPHSRFSYMALPDLWLSYSRENREIVVSLPQPPSHGGNSRVRFKLCDGESWWAVVQDVQRSLQAIWRQGTPGGTSSERHRGSHECPQAARDVDINMFCGGLVGYFGYGMRKEAIFRDEPLPQEPTLSSLSPCSPALSDDALANGSLLHGRSSKENDNGNAHEATSKPDSELAMCSRVLVFDHHTGAWTAFSLSHCEDSGALFEPGLTSQAGIEANGATAKNILHQILATLATSDDSHEWLQFVKHELLAIGCEASEERSTSSTRSSFRPRFLPLMRSDDRAQQYMDKVQSCRMHIASGESYELCLTTQFRGRIALEIGDDQQDETIMHYELYKTLRRKNAAPYSAFIPLPRLRDDGCKGSRAICSTSPERFMRVTARGLAEMKPIKGTLSRAGYKPGEESWLPCQCKCQDARRCECQEAQKKLWRDKEDAKRRKALAADIKERAENLMIVDLIRADLLSICKPASVQVPKLMSVESYTSVHQLVTTVQGQLKSGISSTEAVARCFPPGSMTGAPKKRSVAILDEIERLGRGLCAPDHGDRAQDGSEAHSQAFDAERGIYSGVLGWLGIDGSADFAVIIRTAYVEGRDVSIGAGGAVTYASDPAKEWDEVLDKAKAIAQIVEA</sequence>
<dbReference type="Pfam" id="PF00425">
    <property type="entry name" value="Chorismate_bind"/>
    <property type="match status" value="2"/>
</dbReference>
<evidence type="ECO:0000256" key="5">
    <source>
        <dbReference type="ARBA" id="ARBA00022679"/>
    </source>
</evidence>
<dbReference type="GO" id="GO:0046820">
    <property type="term" value="F:4-amino-4-deoxychorismate synthase activity"/>
    <property type="evidence" value="ECO:0007669"/>
    <property type="project" value="UniProtKB-EC"/>
</dbReference>
<dbReference type="Gene3D" id="3.40.50.880">
    <property type="match status" value="1"/>
</dbReference>
<dbReference type="InParanoid" id="A0A066WF43"/>
<evidence type="ECO:0000313" key="13">
    <source>
        <dbReference type="EMBL" id="KDN52366.1"/>
    </source>
</evidence>
<dbReference type="STRING" id="1037660.A0A066WF43"/>
<dbReference type="OrthoDB" id="64220at2759"/>
<dbReference type="InterPro" id="IPR019999">
    <property type="entry name" value="Anth_synth_I-like"/>
</dbReference>
<keyword evidence="6" id="KW-0289">Folate biosynthesis</keyword>
<gene>
    <name evidence="13" type="ORF">K437DRAFT_17604</name>
</gene>
<protein>
    <recommendedName>
        <fullName evidence="4">aminodeoxychorismate synthase</fullName>
        <ecNumber evidence="4">2.6.1.85</ecNumber>
    </recommendedName>
    <alternativeName>
        <fullName evidence="8">Para-aminobenzoate synthase</fullName>
    </alternativeName>
    <alternativeName>
        <fullName evidence="9">p-aminobenzoic acid synthase</fullName>
    </alternativeName>
</protein>
<evidence type="ECO:0000313" key="14">
    <source>
        <dbReference type="Proteomes" id="UP000027361"/>
    </source>
</evidence>
<dbReference type="InterPro" id="IPR017926">
    <property type="entry name" value="GATASE"/>
</dbReference>
<evidence type="ECO:0000256" key="1">
    <source>
        <dbReference type="ARBA" id="ARBA00001000"/>
    </source>
</evidence>
<feature type="domain" description="Chorismate-utilising enzyme C-terminal" evidence="12">
    <location>
        <begin position="1110"/>
        <end position="1168"/>
    </location>
</feature>
<evidence type="ECO:0000256" key="2">
    <source>
        <dbReference type="ARBA" id="ARBA00005009"/>
    </source>
</evidence>
<dbReference type="SUPFAM" id="SSF56322">
    <property type="entry name" value="ADC synthase"/>
    <property type="match status" value="1"/>
</dbReference>
<comment type="catalytic activity">
    <reaction evidence="1">
        <text>chorismate + L-glutamine = 4-amino-4-deoxychorismate + L-glutamate</text>
        <dbReference type="Rhea" id="RHEA:11672"/>
        <dbReference type="ChEBI" id="CHEBI:29748"/>
        <dbReference type="ChEBI" id="CHEBI:29985"/>
        <dbReference type="ChEBI" id="CHEBI:58359"/>
        <dbReference type="ChEBI" id="CHEBI:58406"/>
        <dbReference type="EC" id="2.6.1.85"/>
    </reaction>
</comment>
<evidence type="ECO:0000259" key="11">
    <source>
        <dbReference type="Pfam" id="PF00117"/>
    </source>
</evidence>
<name>A0A066WF43_TILAU</name>
<dbReference type="InterPro" id="IPR006221">
    <property type="entry name" value="TrpG/PapA_dom"/>
</dbReference>
<dbReference type="Gene3D" id="3.60.120.10">
    <property type="entry name" value="Anthranilate synthase"/>
    <property type="match status" value="1"/>
</dbReference>
<evidence type="ECO:0000256" key="9">
    <source>
        <dbReference type="ARBA" id="ARBA00031904"/>
    </source>
</evidence>
<dbReference type="PROSITE" id="PS51273">
    <property type="entry name" value="GATASE_TYPE_1"/>
    <property type="match status" value="1"/>
</dbReference>
<dbReference type="InterPro" id="IPR005801">
    <property type="entry name" value="ADC_synthase"/>
</dbReference>
<dbReference type="PANTHER" id="PTHR11236:SF18">
    <property type="entry name" value="AMINODEOXYCHORISMATE SYNTHASE"/>
    <property type="match status" value="1"/>
</dbReference>
<dbReference type="Proteomes" id="UP000027361">
    <property type="component" value="Unassembled WGS sequence"/>
</dbReference>
<dbReference type="UniPathway" id="UPA00077">
    <property type="reaction ID" value="UER00149"/>
</dbReference>
<dbReference type="EC" id="2.6.1.85" evidence="4"/>
<evidence type="ECO:0000256" key="4">
    <source>
        <dbReference type="ARBA" id="ARBA00013139"/>
    </source>
</evidence>
<evidence type="ECO:0000256" key="3">
    <source>
        <dbReference type="ARBA" id="ARBA00005970"/>
    </source>
</evidence>
<evidence type="ECO:0000256" key="10">
    <source>
        <dbReference type="SAM" id="MobiDB-lite"/>
    </source>
</evidence>
<keyword evidence="5" id="KW-0808">Transferase</keyword>
<dbReference type="AlphaFoldDB" id="A0A066WF43"/>
<dbReference type="PANTHER" id="PTHR11236">
    <property type="entry name" value="AMINOBENZOATE/ANTHRANILATE SYNTHASE"/>
    <property type="match status" value="1"/>
</dbReference>
<evidence type="ECO:0000259" key="12">
    <source>
        <dbReference type="Pfam" id="PF00425"/>
    </source>
</evidence>
<dbReference type="GO" id="GO:0005737">
    <property type="term" value="C:cytoplasm"/>
    <property type="evidence" value="ECO:0007669"/>
    <property type="project" value="TreeGrafter"/>
</dbReference>
<evidence type="ECO:0000256" key="8">
    <source>
        <dbReference type="ARBA" id="ARBA00031329"/>
    </source>
</evidence>
<comment type="pathway">
    <text evidence="2">Cofactor biosynthesis; tetrahydrofolate biosynthesis; 4-aminobenzoate from chorismate: step 1/2.</text>
</comment>
<evidence type="ECO:0000256" key="6">
    <source>
        <dbReference type="ARBA" id="ARBA00022909"/>
    </source>
</evidence>
<dbReference type="RefSeq" id="XP_013245148.1">
    <property type="nucleotide sequence ID" value="XM_013389694.1"/>
</dbReference>
<dbReference type="GeneID" id="25261871"/>
<dbReference type="EMBL" id="JMSN01000011">
    <property type="protein sequence ID" value="KDN52366.1"/>
    <property type="molecule type" value="Genomic_DNA"/>
</dbReference>
<keyword evidence="7" id="KW-0315">Glutamine amidotransferase</keyword>
<dbReference type="GO" id="GO:0046654">
    <property type="term" value="P:tetrahydrofolate biosynthetic process"/>
    <property type="evidence" value="ECO:0007669"/>
    <property type="project" value="UniProtKB-UniPathway"/>
</dbReference>
<dbReference type="CDD" id="cd01743">
    <property type="entry name" value="GATase1_Anthranilate_Synthase"/>
    <property type="match status" value="1"/>
</dbReference>
<feature type="domain" description="Glutamine amidotransferase" evidence="11">
    <location>
        <begin position="339"/>
        <end position="376"/>
    </location>
</feature>
<comment type="similarity">
    <text evidence="3">In the C-terminal section; belongs to the anthranilate synthase component I family.</text>
</comment>
<proteinExistence type="inferred from homology"/>
<dbReference type="HOGENOM" id="CLU_006493_0_2_1"/>
<feature type="region of interest" description="Disordered" evidence="10">
    <location>
        <begin position="702"/>
        <end position="723"/>
    </location>
</feature>
<dbReference type="Pfam" id="PF00117">
    <property type="entry name" value="GATase"/>
    <property type="match status" value="2"/>
</dbReference>
<reference evidence="13 14" key="1">
    <citation type="submission" date="2014-05" db="EMBL/GenBank/DDBJ databases">
        <title>Draft genome sequence of a rare smut relative, Tilletiaria anomala UBC 951.</title>
        <authorList>
            <consortium name="DOE Joint Genome Institute"/>
            <person name="Toome M."/>
            <person name="Kuo A."/>
            <person name="Henrissat B."/>
            <person name="Lipzen A."/>
            <person name="Tritt A."/>
            <person name="Yoshinaga Y."/>
            <person name="Zane M."/>
            <person name="Barry K."/>
            <person name="Grigoriev I.V."/>
            <person name="Spatafora J.W."/>
            <person name="Aimea M.C."/>
        </authorList>
    </citation>
    <scope>NUCLEOTIDE SEQUENCE [LARGE SCALE GENOMIC DNA]</scope>
    <source>
        <strain evidence="13 14">UBC 951</strain>
    </source>
</reference>
<organism evidence="13 14">
    <name type="scientific">Tilletiaria anomala (strain ATCC 24038 / CBS 436.72 / UBC 951)</name>
    <dbReference type="NCBI Taxonomy" id="1037660"/>
    <lineage>
        <taxon>Eukaryota</taxon>
        <taxon>Fungi</taxon>
        <taxon>Dikarya</taxon>
        <taxon>Basidiomycota</taxon>
        <taxon>Ustilaginomycotina</taxon>
        <taxon>Exobasidiomycetes</taxon>
        <taxon>Georgefischeriales</taxon>
        <taxon>Tilletiariaceae</taxon>
        <taxon>Tilletiaria</taxon>
    </lineage>
</organism>
<dbReference type="InterPro" id="IPR029062">
    <property type="entry name" value="Class_I_gatase-like"/>
</dbReference>
<dbReference type="GO" id="GO:0000162">
    <property type="term" value="P:L-tryptophan biosynthetic process"/>
    <property type="evidence" value="ECO:0007669"/>
    <property type="project" value="TreeGrafter"/>
</dbReference>
<feature type="domain" description="Chorismate-utilising enzyme C-terminal" evidence="12">
    <location>
        <begin position="837"/>
        <end position="1088"/>
    </location>
</feature>
<comment type="caution">
    <text evidence="13">The sequence shown here is derived from an EMBL/GenBank/DDBJ whole genome shotgun (WGS) entry which is preliminary data.</text>
</comment>